<dbReference type="SUPFAM" id="SSF52218">
    <property type="entry name" value="Flavoproteins"/>
    <property type="match status" value="1"/>
</dbReference>
<dbReference type="Gene3D" id="3.40.50.360">
    <property type="match status" value="1"/>
</dbReference>
<dbReference type="AlphaFoldDB" id="A0A1Q2D7U8"/>
<dbReference type="InterPro" id="IPR001094">
    <property type="entry name" value="Flavdoxin-like"/>
</dbReference>
<dbReference type="InterPro" id="IPR029039">
    <property type="entry name" value="Flavoprotein-like_sf"/>
</dbReference>
<dbReference type="EMBL" id="CP019609">
    <property type="protein sequence ID" value="AQP54478.1"/>
    <property type="molecule type" value="Genomic_DNA"/>
</dbReference>
<keyword evidence="5 8" id="KW-0285">Flavoprotein</keyword>
<sequence>MTLAKIVYASMTGNTEEISEIIEDKLIDAGLEVEREECSDVESDFFDDADICIVATYTYGDGDLPYEIEDFFEDLADEELTDQIFGVVGSGDTEYGEYYCQSARDFVTQFEKAGATRGAELVCIEHNAEGEDLDLLQGFVDELVEKVNG</sequence>
<dbReference type="OrthoDB" id="9790745at2"/>
<dbReference type="GO" id="GO:0010181">
    <property type="term" value="F:FMN binding"/>
    <property type="evidence" value="ECO:0007669"/>
    <property type="project" value="UniProtKB-UniRule"/>
</dbReference>
<keyword evidence="7 8" id="KW-0249">Electron transport</keyword>
<comment type="function">
    <text evidence="2 8">Low-potential electron donor to a number of redox enzymes.</text>
</comment>
<proteinExistence type="inferred from homology"/>
<dbReference type="RefSeq" id="WP_077276559.1">
    <property type="nucleotide sequence ID" value="NZ_CP019609.1"/>
</dbReference>
<dbReference type="PRINTS" id="PR00369">
    <property type="entry name" value="FLAVODOXIN"/>
</dbReference>
<reference evidence="9 10" key="1">
    <citation type="journal article" date="2010" name="Int. J. Syst. Evol. Microbiol.">
        <title>Vagococcus penaei sp. nov., isolated from spoilage microbiota of cooked shrimp (Penaeus vannamei).</title>
        <authorList>
            <person name="Jaffres E."/>
            <person name="Prevost H."/>
            <person name="Rossero A."/>
            <person name="Joffraud J.J."/>
            <person name="Dousset X."/>
        </authorList>
    </citation>
    <scope>NUCLEOTIDE SEQUENCE [LARGE SCALE GENOMIC DNA]</scope>
    <source>
        <strain evidence="9 10">CD276</strain>
    </source>
</reference>
<dbReference type="GO" id="GO:0009055">
    <property type="term" value="F:electron transfer activity"/>
    <property type="evidence" value="ECO:0007669"/>
    <property type="project" value="UniProtKB-UniRule"/>
</dbReference>
<comment type="cofactor">
    <cofactor evidence="1 8">
        <name>FMN</name>
        <dbReference type="ChEBI" id="CHEBI:58210"/>
    </cofactor>
</comment>
<dbReference type="Proteomes" id="UP000188246">
    <property type="component" value="Chromosome"/>
</dbReference>
<protein>
    <recommendedName>
        <fullName evidence="8">Flavodoxin</fullName>
    </recommendedName>
</protein>
<evidence type="ECO:0000256" key="1">
    <source>
        <dbReference type="ARBA" id="ARBA00001917"/>
    </source>
</evidence>
<dbReference type="KEGG" id="vpi:BW732_09855"/>
<dbReference type="PANTHER" id="PTHR42809:SF1">
    <property type="entry name" value="FLAVODOXIN 1"/>
    <property type="match status" value="1"/>
</dbReference>
<evidence type="ECO:0000256" key="6">
    <source>
        <dbReference type="ARBA" id="ARBA00022643"/>
    </source>
</evidence>
<dbReference type="InterPro" id="IPR050619">
    <property type="entry name" value="Flavodoxin"/>
</dbReference>
<organism evidence="9 10">
    <name type="scientific">Vagococcus penaei</name>
    <dbReference type="NCBI Taxonomy" id="633807"/>
    <lineage>
        <taxon>Bacteria</taxon>
        <taxon>Bacillati</taxon>
        <taxon>Bacillota</taxon>
        <taxon>Bacilli</taxon>
        <taxon>Lactobacillales</taxon>
        <taxon>Enterococcaceae</taxon>
        <taxon>Vagococcus</taxon>
    </lineage>
</organism>
<dbReference type="InterPro" id="IPR008254">
    <property type="entry name" value="Flavodoxin/NO_synth"/>
</dbReference>
<dbReference type="PANTHER" id="PTHR42809">
    <property type="entry name" value="FLAVODOXIN 2"/>
    <property type="match status" value="1"/>
</dbReference>
<evidence type="ECO:0000256" key="3">
    <source>
        <dbReference type="ARBA" id="ARBA00005267"/>
    </source>
</evidence>
<evidence type="ECO:0000256" key="4">
    <source>
        <dbReference type="ARBA" id="ARBA00022448"/>
    </source>
</evidence>
<comment type="similarity">
    <text evidence="3 8">Belongs to the flavodoxin family.</text>
</comment>
<dbReference type="InterPro" id="IPR010087">
    <property type="entry name" value="Flav_short"/>
</dbReference>
<accession>A0A1Q2D7U8</accession>
<evidence type="ECO:0000313" key="9">
    <source>
        <dbReference type="EMBL" id="AQP54478.1"/>
    </source>
</evidence>
<gene>
    <name evidence="9" type="ORF">BW732_09855</name>
</gene>
<name>A0A1Q2D7U8_9ENTE</name>
<evidence type="ECO:0000256" key="8">
    <source>
        <dbReference type="RuleBase" id="RU367037"/>
    </source>
</evidence>
<evidence type="ECO:0000256" key="5">
    <source>
        <dbReference type="ARBA" id="ARBA00022630"/>
    </source>
</evidence>
<evidence type="ECO:0000256" key="2">
    <source>
        <dbReference type="ARBA" id="ARBA00003297"/>
    </source>
</evidence>
<dbReference type="STRING" id="633807.BW732_09855"/>
<dbReference type="NCBIfam" id="NF005587">
    <property type="entry name" value="PRK07308.1"/>
    <property type="match status" value="1"/>
</dbReference>
<dbReference type="Pfam" id="PF00258">
    <property type="entry name" value="Flavodoxin_1"/>
    <property type="match status" value="1"/>
</dbReference>
<dbReference type="GO" id="GO:0016651">
    <property type="term" value="F:oxidoreductase activity, acting on NAD(P)H"/>
    <property type="evidence" value="ECO:0007669"/>
    <property type="project" value="UniProtKB-ARBA"/>
</dbReference>
<evidence type="ECO:0000256" key="7">
    <source>
        <dbReference type="ARBA" id="ARBA00022982"/>
    </source>
</evidence>
<keyword evidence="10" id="KW-1185">Reference proteome</keyword>
<keyword evidence="4 8" id="KW-0813">Transport</keyword>
<keyword evidence="6 8" id="KW-0288">FMN</keyword>
<evidence type="ECO:0000313" key="10">
    <source>
        <dbReference type="Proteomes" id="UP000188246"/>
    </source>
</evidence>
<dbReference type="NCBIfam" id="TIGR01753">
    <property type="entry name" value="flav_short"/>
    <property type="match status" value="1"/>
</dbReference>
<dbReference type="PROSITE" id="PS50902">
    <property type="entry name" value="FLAVODOXIN_LIKE"/>
    <property type="match status" value="1"/>
</dbReference>